<dbReference type="KEGG" id="cha:CHAB381_0037"/>
<dbReference type="SUPFAM" id="SSF117991">
    <property type="entry name" value="YbeD/HP0495-like"/>
    <property type="match status" value="1"/>
</dbReference>
<sequence length="88" mass="10154">MANISGASCEKATIEYPLLWEYKAVLQNEVSAKEKIENLLKNENFKIEFSKFSKGGKFISFKIRVFVRDEKHKNAIFELLAKISKIVL</sequence>
<dbReference type="STRING" id="360107.CHAB381_0037"/>
<dbReference type="Pfam" id="PF04359">
    <property type="entry name" value="DUF493"/>
    <property type="match status" value="1"/>
</dbReference>
<proteinExistence type="predicted"/>
<dbReference type="Gene3D" id="3.30.70.260">
    <property type="match status" value="1"/>
</dbReference>
<accession>A7HZG8</accession>
<evidence type="ECO:0000313" key="2">
    <source>
        <dbReference type="Proteomes" id="UP000002407"/>
    </source>
</evidence>
<dbReference type="EMBL" id="CP000776">
    <property type="protein sequence ID" value="ABS52537.1"/>
    <property type="molecule type" value="Genomic_DNA"/>
</dbReference>
<keyword evidence="2" id="KW-1185">Reference proteome</keyword>
<evidence type="ECO:0008006" key="3">
    <source>
        <dbReference type="Google" id="ProtNLM"/>
    </source>
</evidence>
<name>A7HZG8_CAMHC</name>
<protein>
    <recommendedName>
        <fullName evidence="3">DUF493 domain-containing protein</fullName>
    </recommendedName>
</protein>
<dbReference type="RefSeq" id="WP_011991506.1">
    <property type="nucleotide sequence ID" value="NC_009714.1"/>
</dbReference>
<dbReference type="InterPro" id="IPR007454">
    <property type="entry name" value="UPF0250_YbeD-like"/>
</dbReference>
<evidence type="ECO:0000313" key="1">
    <source>
        <dbReference type="EMBL" id="ABS52537.1"/>
    </source>
</evidence>
<dbReference type="HOGENOM" id="CLU_161438_3_0_7"/>
<organism evidence="1 2">
    <name type="scientific">Campylobacter hominis (strain ATCC BAA-381 / DSM 21671 / CCUG 45161 / LMG 19568 / NCTC 13146 / CH001A)</name>
    <dbReference type="NCBI Taxonomy" id="360107"/>
    <lineage>
        <taxon>Bacteria</taxon>
        <taxon>Pseudomonadati</taxon>
        <taxon>Campylobacterota</taxon>
        <taxon>Epsilonproteobacteria</taxon>
        <taxon>Campylobacterales</taxon>
        <taxon>Campylobacteraceae</taxon>
        <taxon>Campylobacter</taxon>
    </lineage>
</organism>
<reference evidence="2" key="1">
    <citation type="submission" date="2007-07" db="EMBL/GenBank/DDBJ databases">
        <title>Complete genome sequence of Campylobacter hominis ATCC BAA-381, a commensal isolated from the human gastrointestinal tract.</title>
        <authorList>
            <person name="Fouts D.E."/>
            <person name="Mongodin E.F."/>
            <person name="Puiu D."/>
            <person name="Sebastian Y."/>
            <person name="Miller W.G."/>
            <person name="Mandrell R.E."/>
            <person name="Nelson K.E."/>
        </authorList>
    </citation>
    <scope>NUCLEOTIDE SEQUENCE [LARGE SCALE GENOMIC DNA]</scope>
    <source>
        <strain evidence="2">ATCC BAA-381 / LMG 19568 / NCTC 13146 / CH001A</strain>
    </source>
</reference>
<gene>
    <name evidence="1" type="ordered locus">CHAB381_0037</name>
</gene>
<dbReference type="AlphaFoldDB" id="A7HZG8"/>
<dbReference type="InterPro" id="IPR027471">
    <property type="entry name" value="YbeD-like_sf"/>
</dbReference>
<dbReference type="Proteomes" id="UP000002407">
    <property type="component" value="Chromosome"/>
</dbReference>